<feature type="transmembrane region" description="Helical" evidence="7">
    <location>
        <begin position="265"/>
        <end position="285"/>
    </location>
</feature>
<dbReference type="InterPro" id="IPR003362">
    <property type="entry name" value="Bact_transf"/>
</dbReference>
<feature type="transmembrane region" description="Helical" evidence="7">
    <location>
        <begin position="76"/>
        <end position="100"/>
    </location>
</feature>
<evidence type="ECO:0000256" key="4">
    <source>
        <dbReference type="ARBA" id="ARBA00022692"/>
    </source>
</evidence>
<name>A0A2R6Y3Q3_9BACL</name>
<keyword evidence="5 7" id="KW-1133">Transmembrane helix</keyword>
<dbReference type="InterPro" id="IPR017475">
    <property type="entry name" value="EPS_sugar_tfrase"/>
</dbReference>
<keyword evidence="4 7" id="KW-0812">Transmembrane</keyword>
<evidence type="ECO:0000256" key="6">
    <source>
        <dbReference type="ARBA" id="ARBA00023136"/>
    </source>
</evidence>
<dbReference type="EMBL" id="PEBX01000009">
    <property type="protein sequence ID" value="PTQ57314.1"/>
    <property type="molecule type" value="Genomic_DNA"/>
</dbReference>
<dbReference type="Proteomes" id="UP000244338">
    <property type="component" value="Unassembled WGS sequence"/>
</dbReference>
<evidence type="ECO:0000256" key="2">
    <source>
        <dbReference type="ARBA" id="ARBA00006464"/>
    </source>
</evidence>
<evidence type="ECO:0000256" key="1">
    <source>
        <dbReference type="ARBA" id="ARBA00004141"/>
    </source>
</evidence>
<evidence type="ECO:0000256" key="5">
    <source>
        <dbReference type="ARBA" id="ARBA00022989"/>
    </source>
</evidence>
<feature type="transmembrane region" description="Helical" evidence="7">
    <location>
        <begin position="48"/>
        <end position="69"/>
    </location>
</feature>
<organism evidence="9 10">
    <name type="scientific">Candidatus Carbonibacillus altaicus</name>
    <dbReference type="NCBI Taxonomy" id="2163959"/>
    <lineage>
        <taxon>Bacteria</taxon>
        <taxon>Bacillati</taxon>
        <taxon>Bacillota</taxon>
        <taxon>Bacilli</taxon>
        <taxon>Bacillales</taxon>
        <taxon>Candidatus Carbonibacillus</taxon>
    </lineage>
</organism>
<feature type="domain" description="Bacterial sugar transferase" evidence="8">
    <location>
        <begin position="259"/>
        <end position="439"/>
    </location>
</feature>
<sequence>MYAFLARYFQMSKLAVILIDMIWVLGGYVLAYLLRFGFAPPRENIDPFIQLIPVIVLATYILFSMYGLYTIARKTLLDIVFSLGLSLFFLQLIVTTSTFFIREFAFPRSILIIAFFIQWFLLSVWRAIVLRVRRRVHGEKRILLIGSEEKLQKIGSSILGGQEGWYTIAHVLSPTDLKIRHIEDFPEWHAADTIALSNDLDEKMKKGLIESALAAHKFVLIEPAMQDIVLSRPQLLLFHDVPMIALTEFSIPEDLKLVKRWMDTVLAFTMLLVTFPLMLVVAALIKLTSPGPVFYRQERVTEGGKTFMLIKFRTMVKDAEKRTGPVLATEKDPRITSVGRVLRATRLDELPQLINVLKGEMSLIGPRPERPHFIEQFSKELPAYSYRHQVKAGITGLAQVVGRYSTSAEDKLALDLFYIKNYSLLLDVRILFMTVKVVLSKEAASGVSDNKKETFWVEVMDRSGRNQKIDVPR</sequence>
<dbReference type="PANTHER" id="PTHR30576">
    <property type="entry name" value="COLANIC BIOSYNTHESIS UDP-GLUCOSE LIPID CARRIER TRANSFERASE"/>
    <property type="match status" value="1"/>
</dbReference>
<evidence type="ECO:0000313" key="10">
    <source>
        <dbReference type="Proteomes" id="UP000244338"/>
    </source>
</evidence>
<dbReference type="AlphaFoldDB" id="A0A2R6Y3Q3"/>
<keyword evidence="3 9" id="KW-0808">Transferase</keyword>
<reference evidence="10" key="1">
    <citation type="journal article" date="2018" name="Sci. Rep.">
        <title>Lignite coal burning seam in the remote Altai Mountains harbors a hydrogen-driven thermophilic microbial community.</title>
        <authorList>
            <person name="Kadnikov V.V."/>
            <person name="Mardanov A.V."/>
            <person name="Ivasenko D.A."/>
            <person name="Antsiferov D.V."/>
            <person name="Beletsky A.V."/>
            <person name="Karnachuk O.V."/>
            <person name="Ravin N.V."/>
        </authorList>
    </citation>
    <scope>NUCLEOTIDE SEQUENCE [LARGE SCALE GENOMIC DNA]</scope>
</reference>
<dbReference type="NCBIfam" id="TIGR03025">
    <property type="entry name" value="EPS_sugtrans"/>
    <property type="match status" value="1"/>
</dbReference>
<evidence type="ECO:0000256" key="3">
    <source>
        <dbReference type="ARBA" id="ARBA00022679"/>
    </source>
</evidence>
<accession>A0A2R6Y3Q3</accession>
<comment type="subcellular location">
    <subcellularLocation>
        <location evidence="1">Membrane</location>
        <topology evidence="1">Multi-pass membrane protein</topology>
    </subcellularLocation>
</comment>
<evidence type="ECO:0000256" key="7">
    <source>
        <dbReference type="SAM" id="Phobius"/>
    </source>
</evidence>
<feature type="transmembrane region" description="Helical" evidence="7">
    <location>
        <begin position="106"/>
        <end position="125"/>
    </location>
</feature>
<feature type="transmembrane region" description="Helical" evidence="7">
    <location>
        <begin position="14"/>
        <end position="36"/>
    </location>
</feature>
<comment type="caution">
    <text evidence="9">The sequence shown here is derived from an EMBL/GenBank/DDBJ whole genome shotgun (WGS) entry which is preliminary data.</text>
</comment>
<proteinExistence type="inferred from homology"/>
<dbReference type="Pfam" id="PF02397">
    <property type="entry name" value="Bac_transf"/>
    <property type="match status" value="1"/>
</dbReference>
<keyword evidence="6 7" id="KW-0472">Membrane</keyword>
<gene>
    <name evidence="9" type="ORF">BSOLF_1865</name>
</gene>
<dbReference type="GO" id="GO:0016780">
    <property type="term" value="F:phosphotransferase activity, for other substituted phosphate groups"/>
    <property type="evidence" value="ECO:0007669"/>
    <property type="project" value="TreeGrafter"/>
</dbReference>
<evidence type="ECO:0000259" key="8">
    <source>
        <dbReference type="Pfam" id="PF02397"/>
    </source>
</evidence>
<evidence type="ECO:0000313" key="9">
    <source>
        <dbReference type="EMBL" id="PTQ57314.1"/>
    </source>
</evidence>
<protein>
    <submittedName>
        <fullName evidence="9">Bacterial sugar transferase</fullName>
    </submittedName>
</protein>
<dbReference type="PANTHER" id="PTHR30576:SF0">
    <property type="entry name" value="UNDECAPRENYL-PHOSPHATE N-ACETYLGALACTOSAMINYL 1-PHOSPHATE TRANSFERASE-RELATED"/>
    <property type="match status" value="1"/>
</dbReference>
<comment type="similarity">
    <text evidence="2">Belongs to the bacterial sugar transferase family.</text>
</comment>
<dbReference type="GO" id="GO:0016020">
    <property type="term" value="C:membrane"/>
    <property type="evidence" value="ECO:0007669"/>
    <property type="project" value="UniProtKB-SubCell"/>
</dbReference>